<evidence type="ECO:0000259" key="1">
    <source>
        <dbReference type="PROSITE" id="PS51746"/>
    </source>
</evidence>
<gene>
    <name evidence="2" type="ORF">SAMN04487771_101619</name>
</gene>
<organism evidence="2 3">
    <name type="scientific">[Clostridium] aminophilum</name>
    <dbReference type="NCBI Taxonomy" id="1526"/>
    <lineage>
        <taxon>Bacteria</taxon>
        <taxon>Bacillati</taxon>
        <taxon>Bacillota</taxon>
        <taxon>Clostridia</taxon>
        <taxon>Lachnospirales</taxon>
        <taxon>Lachnospiraceae</taxon>
    </lineage>
</organism>
<dbReference type="PROSITE" id="PS51746">
    <property type="entry name" value="PPM_2"/>
    <property type="match status" value="1"/>
</dbReference>
<dbReference type="PANTHER" id="PTHR47992">
    <property type="entry name" value="PROTEIN PHOSPHATASE"/>
    <property type="match status" value="1"/>
</dbReference>
<proteinExistence type="predicted"/>
<dbReference type="NCBIfam" id="NF033484">
    <property type="entry name" value="Stp1_PP2C_phos"/>
    <property type="match status" value="1"/>
</dbReference>
<dbReference type="Proteomes" id="UP000199820">
    <property type="component" value="Unassembled WGS sequence"/>
</dbReference>
<accession>A0A1I0E2W0</accession>
<protein>
    <submittedName>
        <fullName evidence="2">Protein phosphatase</fullName>
    </submittedName>
</protein>
<name>A0A1I0E2W0_9FIRM</name>
<dbReference type="STRING" id="1526.SAMN02910262_00605"/>
<keyword evidence="3" id="KW-1185">Reference proteome</keyword>
<dbReference type="InterPro" id="IPR001932">
    <property type="entry name" value="PPM-type_phosphatase-like_dom"/>
</dbReference>
<dbReference type="AlphaFoldDB" id="A0A1I0E2W0"/>
<dbReference type="RefSeq" id="WP_074649277.1">
    <property type="nucleotide sequence ID" value="NZ_FOIL01000016.1"/>
</dbReference>
<feature type="domain" description="PPM-type phosphatase" evidence="1">
    <location>
        <begin position="2"/>
        <end position="240"/>
    </location>
</feature>
<dbReference type="InterPro" id="IPR036457">
    <property type="entry name" value="PPM-type-like_dom_sf"/>
</dbReference>
<dbReference type="Pfam" id="PF13672">
    <property type="entry name" value="PP2C_2"/>
    <property type="match status" value="1"/>
</dbReference>
<dbReference type="SMART" id="SM00331">
    <property type="entry name" value="PP2C_SIG"/>
    <property type="match status" value="1"/>
</dbReference>
<dbReference type="SMART" id="SM00332">
    <property type="entry name" value="PP2Cc"/>
    <property type="match status" value="1"/>
</dbReference>
<dbReference type="GO" id="GO:0004722">
    <property type="term" value="F:protein serine/threonine phosphatase activity"/>
    <property type="evidence" value="ECO:0007669"/>
    <property type="project" value="InterPro"/>
</dbReference>
<dbReference type="SUPFAM" id="SSF81606">
    <property type="entry name" value="PP2C-like"/>
    <property type="match status" value="1"/>
</dbReference>
<dbReference type="eggNOG" id="COG0631">
    <property type="taxonomic scope" value="Bacteria"/>
</dbReference>
<evidence type="ECO:0000313" key="2">
    <source>
        <dbReference type="EMBL" id="SET39261.1"/>
    </source>
</evidence>
<reference evidence="2 3" key="1">
    <citation type="submission" date="2016-10" db="EMBL/GenBank/DDBJ databases">
        <authorList>
            <person name="de Groot N.N."/>
        </authorList>
    </citation>
    <scope>NUCLEOTIDE SEQUENCE [LARGE SCALE GENOMIC DNA]</scope>
    <source>
        <strain evidence="2 3">KH1P1</strain>
    </source>
</reference>
<sequence>MRIYAATDIGRKRPVNEDCLAAVETPVGPLDNLMIIADGMGGHKAGDFASRYLVDHFTEAVSASADASPIRVMREALEKANLQLFRISLERDECKGMGTTVVAGTTSEGILYAANVGDSRLYLIRGGRIRQITRDHSYVEEMVEKGQMSRGSDSYRRSKNIITRAVGIDRTVECDFFEEELQKGDKILLCSDGLTNMLSDAEILAIAEENTGLKQRVEKMIHLANEHGGRDNISVILAEPETKEVNRHDA</sequence>
<dbReference type="CDD" id="cd00143">
    <property type="entry name" value="PP2Cc"/>
    <property type="match status" value="1"/>
</dbReference>
<evidence type="ECO:0000313" key="3">
    <source>
        <dbReference type="Proteomes" id="UP000199820"/>
    </source>
</evidence>
<dbReference type="Gene3D" id="3.60.40.10">
    <property type="entry name" value="PPM-type phosphatase domain"/>
    <property type="match status" value="1"/>
</dbReference>
<dbReference type="EMBL" id="FOIL01000016">
    <property type="protein sequence ID" value="SET39261.1"/>
    <property type="molecule type" value="Genomic_DNA"/>
</dbReference>
<dbReference type="OrthoDB" id="9801841at2"/>
<dbReference type="InterPro" id="IPR015655">
    <property type="entry name" value="PP2C"/>
</dbReference>